<evidence type="ECO:0000256" key="1">
    <source>
        <dbReference type="SAM" id="MobiDB-lite"/>
    </source>
</evidence>
<evidence type="ECO:0000313" key="3">
    <source>
        <dbReference type="WBParaSite" id="scaffold50301_cov294.g25079"/>
    </source>
</evidence>
<dbReference type="Proteomes" id="UP000887561">
    <property type="component" value="Unplaced"/>
</dbReference>
<keyword evidence="2" id="KW-1185">Reference proteome</keyword>
<organism evidence="2 3">
    <name type="scientific">Meloidogyne javanica</name>
    <name type="common">Root-knot nematode worm</name>
    <dbReference type="NCBI Taxonomy" id="6303"/>
    <lineage>
        <taxon>Eukaryota</taxon>
        <taxon>Metazoa</taxon>
        <taxon>Ecdysozoa</taxon>
        <taxon>Nematoda</taxon>
        <taxon>Chromadorea</taxon>
        <taxon>Rhabditida</taxon>
        <taxon>Tylenchina</taxon>
        <taxon>Tylenchomorpha</taxon>
        <taxon>Tylenchoidea</taxon>
        <taxon>Meloidogynidae</taxon>
        <taxon>Meloidogyninae</taxon>
        <taxon>Meloidogyne</taxon>
        <taxon>Meloidogyne incognita group</taxon>
    </lineage>
</organism>
<dbReference type="WBParaSite" id="scaffold50301_cov294.g25079">
    <property type="protein sequence ID" value="scaffold50301_cov294.g25079"/>
    <property type="gene ID" value="scaffold50301_cov294.g25079"/>
</dbReference>
<proteinExistence type="predicted"/>
<sequence>MSSSKSNFDEINLNENITQPKPDKTSFNTSSEPVIEQQNTPTITKKSPKSSVSSGSISPVTPSSTPPLPAALTNPQSPAFYSLVSGIEIEESSGDDTFVEAKSELMVKEENKEMADIVNSATPLETNIEEKQEKVVQQSNKPNELPMLPIAPNAGNEGHKDYLIFFSDSKTV</sequence>
<reference evidence="3" key="1">
    <citation type="submission" date="2022-11" db="UniProtKB">
        <authorList>
            <consortium name="WormBaseParasite"/>
        </authorList>
    </citation>
    <scope>IDENTIFICATION</scope>
</reference>
<protein>
    <submittedName>
        <fullName evidence="3">Uncharacterized protein</fullName>
    </submittedName>
</protein>
<feature type="compositionally biased region" description="Low complexity" evidence="1">
    <location>
        <begin position="40"/>
        <end position="63"/>
    </location>
</feature>
<feature type="compositionally biased region" description="Polar residues" evidence="1">
    <location>
        <begin position="13"/>
        <end position="39"/>
    </location>
</feature>
<dbReference type="AlphaFoldDB" id="A0A915MRC8"/>
<evidence type="ECO:0000313" key="2">
    <source>
        <dbReference type="Proteomes" id="UP000887561"/>
    </source>
</evidence>
<feature type="region of interest" description="Disordered" evidence="1">
    <location>
        <begin position="1"/>
        <end position="76"/>
    </location>
</feature>
<name>A0A915MRC8_MELJA</name>
<accession>A0A915MRC8</accession>